<dbReference type="EMBL" id="CAKJTI010000009">
    <property type="protein sequence ID" value="CAG9612981.1"/>
    <property type="molecule type" value="Genomic_DNA"/>
</dbReference>
<name>A0ABM8YB24_9BACI</name>
<sequence length="420" mass="48136">MKEEQLILTILGSSGGAARAFLSLLNHAVKDIDNPLYSQLQNCSIHLIDIKQKPQSYFKDMYPALYESFTFHVFDLSDNALFRNHLQKTGTNLVIDASLADAVEMLTCCNEFGVHYINTALQSPKIDANEHIKRFSLLERQNFFEEHKPTFTQMTGIICSGMNPGVVQWMAIKLMKQSPTEIPLACFIVEHDTTFYHDPTLIKEKTVYSTWSPAGFLEEGILNYPLFMKHQTPILLCNTAYEQEFKVTLGEKQFFGCLMGHEEVINLGKLYDMEVGFLYRINDYMTQLIHDNQHNIDELWSWNHHVLNPENGQLIGEDLIGVLLVYKDKEVYMYNTTATQDVYTQYGTNATYFQVACGVYGALTSLLLDNLPLGCYFVDELLLNTNSKYGDYLSYYMKDFVIGENSTTDGLLFDRIKKIE</sequence>
<dbReference type="Gene3D" id="3.30.360.30">
    <property type="entry name" value="homospermidine synthase like"/>
    <property type="match status" value="1"/>
</dbReference>
<dbReference type="Proteomes" id="UP000789423">
    <property type="component" value="Unassembled WGS sequence"/>
</dbReference>
<organism evidence="1 2">
    <name type="scientific">Bacillus rhizoplanae</name>
    <dbReference type="NCBI Taxonomy" id="2880966"/>
    <lineage>
        <taxon>Bacteria</taxon>
        <taxon>Bacillati</taxon>
        <taxon>Bacillota</taxon>
        <taxon>Bacilli</taxon>
        <taxon>Bacillales</taxon>
        <taxon>Bacillaceae</taxon>
        <taxon>Bacillus</taxon>
    </lineage>
</organism>
<comment type="caution">
    <text evidence="1">The sequence shown here is derived from an EMBL/GenBank/DDBJ whole genome shotgun (WGS) entry which is preliminary data.</text>
</comment>
<proteinExistence type="predicted"/>
<dbReference type="RefSeq" id="WP_230575089.1">
    <property type="nucleotide sequence ID" value="NZ_CAKJTI010000009.1"/>
</dbReference>
<evidence type="ECO:0000313" key="1">
    <source>
        <dbReference type="EMBL" id="CAG9612981.1"/>
    </source>
</evidence>
<keyword evidence="2" id="KW-1185">Reference proteome</keyword>
<dbReference type="InterPro" id="IPR023181">
    <property type="entry name" value="Homospermid_syn-like_C"/>
</dbReference>
<protein>
    <recommendedName>
        <fullName evidence="3">S-adenosylmethionine decarboxylase related protein</fullName>
    </recommendedName>
</protein>
<dbReference type="Gene3D" id="3.40.50.720">
    <property type="entry name" value="NAD(P)-binding Rossmann-like Domain"/>
    <property type="match status" value="1"/>
</dbReference>
<reference evidence="1 2" key="1">
    <citation type="submission" date="2021-10" db="EMBL/GenBank/DDBJ databases">
        <authorList>
            <person name="Criscuolo A."/>
        </authorList>
    </citation>
    <scope>NUCLEOTIDE SEQUENCE [LARGE SCALE GENOMIC DNA]</scope>
    <source>
        <strain evidence="2">CIP 111899</strain>
    </source>
</reference>
<gene>
    <name evidence="1" type="ORF">BACCIP111899_02176</name>
</gene>
<evidence type="ECO:0008006" key="3">
    <source>
        <dbReference type="Google" id="ProtNLM"/>
    </source>
</evidence>
<evidence type="ECO:0000313" key="2">
    <source>
        <dbReference type="Proteomes" id="UP000789423"/>
    </source>
</evidence>
<accession>A0ABM8YB24</accession>